<gene>
    <name evidence="1" type="ORF">V6N11_022384</name>
</gene>
<organism evidence="1 2">
    <name type="scientific">Hibiscus sabdariffa</name>
    <name type="common">roselle</name>
    <dbReference type="NCBI Taxonomy" id="183260"/>
    <lineage>
        <taxon>Eukaryota</taxon>
        <taxon>Viridiplantae</taxon>
        <taxon>Streptophyta</taxon>
        <taxon>Embryophyta</taxon>
        <taxon>Tracheophyta</taxon>
        <taxon>Spermatophyta</taxon>
        <taxon>Magnoliopsida</taxon>
        <taxon>eudicotyledons</taxon>
        <taxon>Gunneridae</taxon>
        <taxon>Pentapetalae</taxon>
        <taxon>rosids</taxon>
        <taxon>malvids</taxon>
        <taxon>Malvales</taxon>
        <taxon>Malvaceae</taxon>
        <taxon>Malvoideae</taxon>
        <taxon>Hibiscus</taxon>
    </lineage>
</organism>
<reference evidence="1 2" key="1">
    <citation type="journal article" date="2024" name="G3 (Bethesda)">
        <title>Genome assembly of Hibiscus sabdariffa L. provides insights into metabolisms of medicinal natural products.</title>
        <authorList>
            <person name="Kim T."/>
        </authorList>
    </citation>
    <scope>NUCLEOTIDE SEQUENCE [LARGE SCALE GENOMIC DNA]</scope>
    <source>
        <strain evidence="1">TK-2024</strain>
        <tissue evidence="1">Old leaves</tissue>
    </source>
</reference>
<proteinExistence type="predicted"/>
<accession>A0ABR2TIZ5</accession>
<name>A0ABR2TIZ5_9ROSI</name>
<comment type="caution">
    <text evidence="1">The sequence shown here is derived from an EMBL/GenBank/DDBJ whole genome shotgun (WGS) entry which is preliminary data.</text>
</comment>
<evidence type="ECO:0000313" key="1">
    <source>
        <dbReference type="EMBL" id="KAK9037473.1"/>
    </source>
</evidence>
<dbReference type="Proteomes" id="UP001396334">
    <property type="component" value="Unassembled WGS sequence"/>
</dbReference>
<keyword evidence="2" id="KW-1185">Reference proteome</keyword>
<sequence>MEAQERIVLQSLAAAGTFCSQYAGSFIYYDTHRCGPSLESCWCLIVTGHMYIVGEALVGEDTCLVANKGKEKIFLLMCVVLTSRFLERIMDDFMTYMDFGGQIDAGLVMRAQNTFM</sequence>
<dbReference type="EMBL" id="JBBPBN010000005">
    <property type="protein sequence ID" value="KAK9037473.1"/>
    <property type="molecule type" value="Genomic_DNA"/>
</dbReference>
<evidence type="ECO:0000313" key="2">
    <source>
        <dbReference type="Proteomes" id="UP001396334"/>
    </source>
</evidence>
<protein>
    <submittedName>
        <fullName evidence="1">Uncharacterized protein</fullName>
    </submittedName>
</protein>